<gene>
    <name evidence="2" type="ORF">SAMN04490355_102146</name>
</gene>
<keyword evidence="1" id="KW-0472">Membrane</keyword>
<keyword evidence="3" id="KW-1185">Reference proteome</keyword>
<dbReference type="RefSeq" id="WP_245754952.1">
    <property type="nucleotide sequence ID" value="NZ_FOTS01000021.1"/>
</dbReference>
<evidence type="ECO:0000256" key="1">
    <source>
        <dbReference type="SAM" id="Phobius"/>
    </source>
</evidence>
<reference evidence="3" key="1">
    <citation type="submission" date="2016-10" db="EMBL/GenBank/DDBJ databases">
        <authorList>
            <person name="Varghese N."/>
            <person name="Submissions S."/>
        </authorList>
    </citation>
    <scope>NUCLEOTIDE SEQUENCE [LARGE SCALE GENOMIC DNA]</scope>
    <source>
        <strain evidence="3">DSM 13327</strain>
    </source>
</reference>
<accession>A0A1I4L253</accession>
<organism evidence="2 3">
    <name type="scientific">Pelosinus propionicus DSM 13327</name>
    <dbReference type="NCBI Taxonomy" id="1123291"/>
    <lineage>
        <taxon>Bacteria</taxon>
        <taxon>Bacillati</taxon>
        <taxon>Bacillota</taxon>
        <taxon>Negativicutes</taxon>
        <taxon>Selenomonadales</taxon>
        <taxon>Sporomusaceae</taxon>
        <taxon>Pelosinus</taxon>
    </lineage>
</organism>
<name>A0A1I4L253_9FIRM</name>
<dbReference type="EMBL" id="FOTS01000021">
    <property type="protein sequence ID" value="SFL85054.1"/>
    <property type="molecule type" value="Genomic_DNA"/>
</dbReference>
<feature type="transmembrane region" description="Helical" evidence="1">
    <location>
        <begin position="99"/>
        <end position="120"/>
    </location>
</feature>
<dbReference type="Proteomes" id="UP000199520">
    <property type="component" value="Unassembled WGS sequence"/>
</dbReference>
<proteinExistence type="predicted"/>
<keyword evidence="1" id="KW-1133">Transmembrane helix</keyword>
<evidence type="ECO:0000313" key="2">
    <source>
        <dbReference type="EMBL" id="SFL85054.1"/>
    </source>
</evidence>
<feature type="transmembrane region" description="Helical" evidence="1">
    <location>
        <begin position="57"/>
        <end position="79"/>
    </location>
</feature>
<evidence type="ECO:0000313" key="3">
    <source>
        <dbReference type="Proteomes" id="UP000199520"/>
    </source>
</evidence>
<protein>
    <submittedName>
        <fullName evidence="2">Uncharacterized protein</fullName>
    </submittedName>
</protein>
<dbReference type="AlphaFoldDB" id="A0A1I4L253"/>
<keyword evidence="1" id="KW-0812">Transmembrane</keyword>
<sequence length="126" mass="13078">MAISITREKKNPKPKGEELFFAVDTVEAGVAWEEVSWYVPEDGCAGAELLSIEEGEAVCFVDAGGGIFVLPSVGIFAAADLSILTELEEGGFALFSEDFGFIAGGVGGIGFVGGVGVCMVKELLSH</sequence>